<name>A0AAE0P3H3_SORBR</name>
<accession>A0AAE0P3H3</accession>
<dbReference type="EMBL" id="JAUTDP010000011">
    <property type="protein sequence ID" value="KAK3392651.1"/>
    <property type="molecule type" value="Genomic_DNA"/>
</dbReference>
<keyword evidence="1" id="KW-0472">Membrane</keyword>
<dbReference type="Proteomes" id="UP001281003">
    <property type="component" value="Unassembled WGS sequence"/>
</dbReference>
<evidence type="ECO:0000313" key="2">
    <source>
        <dbReference type="EMBL" id="KAK3392651.1"/>
    </source>
</evidence>
<reference evidence="2" key="1">
    <citation type="journal article" date="2023" name="Mol. Phylogenet. Evol.">
        <title>Genome-scale phylogeny and comparative genomics of the fungal order Sordariales.</title>
        <authorList>
            <person name="Hensen N."/>
            <person name="Bonometti L."/>
            <person name="Westerberg I."/>
            <person name="Brannstrom I.O."/>
            <person name="Guillou S."/>
            <person name="Cros-Aarteil S."/>
            <person name="Calhoun S."/>
            <person name="Haridas S."/>
            <person name="Kuo A."/>
            <person name="Mondo S."/>
            <person name="Pangilinan J."/>
            <person name="Riley R."/>
            <person name="LaButti K."/>
            <person name="Andreopoulos B."/>
            <person name="Lipzen A."/>
            <person name="Chen C."/>
            <person name="Yan M."/>
            <person name="Daum C."/>
            <person name="Ng V."/>
            <person name="Clum A."/>
            <person name="Steindorff A."/>
            <person name="Ohm R.A."/>
            <person name="Martin F."/>
            <person name="Silar P."/>
            <person name="Natvig D.O."/>
            <person name="Lalanne C."/>
            <person name="Gautier V."/>
            <person name="Ament-Velasquez S.L."/>
            <person name="Kruys A."/>
            <person name="Hutchinson M.I."/>
            <person name="Powell A.J."/>
            <person name="Barry K."/>
            <person name="Miller A.N."/>
            <person name="Grigoriev I.V."/>
            <person name="Debuchy R."/>
            <person name="Gladieux P."/>
            <person name="Hiltunen Thoren M."/>
            <person name="Johannesson H."/>
        </authorList>
    </citation>
    <scope>NUCLEOTIDE SEQUENCE</scope>
    <source>
        <strain evidence="2">FGSC 1904</strain>
    </source>
</reference>
<dbReference type="AlphaFoldDB" id="A0AAE0P3H3"/>
<keyword evidence="1" id="KW-1133">Transmembrane helix</keyword>
<sequence>MGFTVAAVAALPKPCRGQIGDDRHSLVLGLTFYLCDFLAWWYGTRYVNPERYYLQSVFDSA</sequence>
<keyword evidence="1" id="KW-0812">Transmembrane</keyword>
<comment type="caution">
    <text evidence="2">The sequence shown here is derived from an EMBL/GenBank/DDBJ whole genome shotgun (WGS) entry which is preliminary data.</text>
</comment>
<evidence type="ECO:0000256" key="1">
    <source>
        <dbReference type="SAM" id="Phobius"/>
    </source>
</evidence>
<gene>
    <name evidence="2" type="ORF">B0T20DRAFT_482787</name>
</gene>
<keyword evidence="3" id="KW-1185">Reference proteome</keyword>
<evidence type="ECO:0000313" key="3">
    <source>
        <dbReference type="Proteomes" id="UP001281003"/>
    </source>
</evidence>
<proteinExistence type="predicted"/>
<reference evidence="2" key="2">
    <citation type="submission" date="2023-07" db="EMBL/GenBank/DDBJ databases">
        <authorList>
            <consortium name="Lawrence Berkeley National Laboratory"/>
            <person name="Haridas S."/>
            <person name="Hensen N."/>
            <person name="Bonometti L."/>
            <person name="Westerberg I."/>
            <person name="Brannstrom I.O."/>
            <person name="Guillou S."/>
            <person name="Cros-Aarteil S."/>
            <person name="Calhoun S."/>
            <person name="Kuo A."/>
            <person name="Mondo S."/>
            <person name="Pangilinan J."/>
            <person name="Riley R."/>
            <person name="LaButti K."/>
            <person name="Andreopoulos B."/>
            <person name="Lipzen A."/>
            <person name="Chen C."/>
            <person name="Yanf M."/>
            <person name="Daum C."/>
            <person name="Ng V."/>
            <person name="Clum A."/>
            <person name="Steindorff A."/>
            <person name="Ohm R."/>
            <person name="Martin F."/>
            <person name="Silar P."/>
            <person name="Natvig D."/>
            <person name="Lalanne C."/>
            <person name="Gautier V."/>
            <person name="Ament-velasquez S.L."/>
            <person name="Kruys A."/>
            <person name="Hutchinson M.I."/>
            <person name="Powell A.J."/>
            <person name="Barry K."/>
            <person name="Miller A.N."/>
            <person name="Grigoriev I.V."/>
            <person name="Debuchy R."/>
            <person name="Gladieux P."/>
            <person name="Thoren M.H."/>
            <person name="Johannesson H."/>
        </authorList>
    </citation>
    <scope>NUCLEOTIDE SEQUENCE</scope>
    <source>
        <strain evidence="2">FGSC 1904</strain>
    </source>
</reference>
<feature type="transmembrane region" description="Helical" evidence="1">
    <location>
        <begin position="27"/>
        <end position="43"/>
    </location>
</feature>
<protein>
    <submittedName>
        <fullName evidence="2">Uncharacterized protein</fullName>
    </submittedName>
</protein>
<organism evidence="2 3">
    <name type="scientific">Sordaria brevicollis</name>
    <dbReference type="NCBI Taxonomy" id="83679"/>
    <lineage>
        <taxon>Eukaryota</taxon>
        <taxon>Fungi</taxon>
        <taxon>Dikarya</taxon>
        <taxon>Ascomycota</taxon>
        <taxon>Pezizomycotina</taxon>
        <taxon>Sordariomycetes</taxon>
        <taxon>Sordariomycetidae</taxon>
        <taxon>Sordariales</taxon>
        <taxon>Sordariaceae</taxon>
        <taxon>Sordaria</taxon>
    </lineage>
</organism>